<dbReference type="Proteomes" id="UP000091820">
    <property type="component" value="Unassembled WGS sequence"/>
</dbReference>
<feature type="transmembrane region" description="Helical" evidence="1">
    <location>
        <begin position="20"/>
        <end position="38"/>
    </location>
</feature>
<proteinExistence type="predicted"/>
<keyword evidence="1" id="KW-1133">Transmembrane helix</keyword>
<sequence>MCAEAWISGSDMHCCRHFDFVVTYITLYFLLLLFHYCTQIMTLMMTQRQIAVLVVVLNIPPNVNTYALVNPFKCHTVKKVSPLRSQHLEIQSQVQVRTWMMMMID</sequence>
<name>A0A1A9WUW7_9MUSC</name>
<evidence type="ECO:0000313" key="2">
    <source>
        <dbReference type="EnsemblMetazoa" id="GBRI033322-PA"/>
    </source>
</evidence>
<protein>
    <submittedName>
        <fullName evidence="2">Uncharacterized protein</fullName>
    </submittedName>
</protein>
<reference evidence="2" key="2">
    <citation type="submission" date="2020-05" db="UniProtKB">
        <authorList>
            <consortium name="EnsemblMetazoa"/>
        </authorList>
    </citation>
    <scope>IDENTIFICATION</scope>
    <source>
        <strain evidence="2">IAEA</strain>
    </source>
</reference>
<keyword evidence="1" id="KW-0472">Membrane</keyword>
<organism evidence="2 3">
    <name type="scientific">Glossina brevipalpis</name>
    <dbReference type="NCBI Taxonomy" id="37001"/>
    <lineage>
        <taxon>Eukaryota</taxon>
        <taxon>Metazoa</taxon>
        <taxon>Ecdysozoa</taxon>
        <taxon>Arthropoda</taxon>
        <taxon>Hexapoda</taxon>
        <taxon>Insecta</taxon>
        <taxon>Pterygota</taxon>
        <taxon>Neoptera</taxon>
        <taxon>Endopterygota</taxon>
        <taxon>Diptera</taxon>
        <taxon>Brachycera</taxon>
        <taxon>Muscomorpha</taxon>
        <taxon>Hippoboscoidea</taxon>
        <taxon>Glossinidae</taxon>
        <taxon>Glossina</taxon>
    </lineage>
</organism>
<keyword evidence="3" id="KW-1185">Reference proteome</keyword>
<evidence type="ECO:0000256" key="1">
    <source>
        <dbReference type="SAM" id="Phobius"/>
    </source>
</evidence>
<dbReference type="EnsemblMetazoa" id="GBRI033322-RA">
    <property type="protein sequence ID" value="GBRI033322-PA"/>
    <property type="gene ID" value="GBRI033322"/>
</dbReference>
<dbReference type="VEuPathDB" id="VectorBase:GBRI033322"/>
<keyword evidence="1" id="KW-0812">Transmembrane</keyword>
<reference evidence="3" key="1">
    <citation type="submission" date="2014-03" db="EMBL/GenBank/DDBJ databases">
        <authorList>
            <person name="Aksoy S."/>
            <person name="Warren W."/>
            <person name="Wilson R.K."/>
        </authorList>
    </citation>
    <scope>NUCLEOTIDE SEQUENCE [LARGE SCALE GENOMIC DNA]</scope>
    <source>
        <strain evidence="3">IAEA</strain>
    </source>
</reference>
<dbReference type="AlphaFoldDB" id="A0A1A9WUW7"/>
<evidence type="ECO:0000313" key="3">
    <source>
        <dbReference type="Proteomes" id="UP000091820"/>
    </source>
</evidence>
<feature type="transmembrane region" description="Helical" evidence="1">
    <location>
        <begin position="50"/>
        <end position="69"/>
    </location>
</feature>
<accession>A0A1A9WUW7</accession>